<evidence type="ECO:0000313" key="6">
    <source>
        <dbReference type="EMBL" id="MDM8156827.1"/>
    </source>
</evidence>
<reference evidence="6 7" key="2">
    <citation type="submission" date="2023-06" db="EMBL/GenBank/DDBJ databases">
        <title>Identification and characterization of horizontal gene transfer across gut microbiota members of farm animals based on homology search.</title>
        <authorList>
            <person name="Schwarzerova J."/>
            <person name="Nykrynova M."/>
            <person name="Jureckova K."/>
            <person name="Cejkova D."/>
            <person name="Rychlik I."/>
        </authorList>
    </citation>
    <scope>NUCLEOTIDE SEQUENCE [LARGE SCALE GENOMIC DNA]</scope>
    <source>
        <strain evidence="6 7">ET39</strain>
    </source>
</reference>
<evidence type="ECO:0000259" key="5">
    <source>
        <dbReference type="SMART" id="SM00984"/>
    </source>
</evidence>
<keyword evidence="2" id="KW-0560">Oxidoreductase</keyword>
<gene>
    <name evidence="6" type="ORF">QUV96_04140</name>
</gene>
<dbReference type="SUPFAM" id="SSF48179">
    <property type="entry name" value="6-phosphogluconate dehydrogenase C-terminal domain-like"/>
    <property type="match status" value="1"/>
</dbReference>
<dbReference type="Proteomes" id="UP001529340">
    <property type="component" value="Unassembled WGS sequence"/>
</dbReference>
<dbReference type="Gene3D" id="3.40.50.720">
    <property type="entry name" value="NAD(P)-binding Rossmann-like Domain"/>
    <property type="match status" value="2"/>
</dbReference>
<dbReference type="InterPro" id="IPR017476">
    <property type="entry name" value="UDP-Glc/GDP-Man"/>
</dbReference>
<dbReference type="NCBIfam" id="TIGR03026">
    <property type="entry name" value="NDP-sugDHase"/>
    <property type="match status" value="1"/>
</dbReference>
<comment type="caution">
    <text evidence="6">The sequence shown here is derived from an EMBL/GenBank/DDBJ whole genome shotgun (WGS) entry which is preliminary data.</text>
</comment>
<dbReference type="PIRSF" id="PIRSF500136">
    <property type="entry name" value="UDP_ManNAc_DH"/>
    <property type="match status" value="1"/>
</dbReference>
<accession>A0ABT7UB30</accession>
<dbReference type="InterPro" id="IPR036291">
    <property type="entry name" value="NAD(P)-bd_dom_sf"/>
</dbReference>
<protein>
    <submittedName>
        <fullName evidence="6">Nucleotide sugar dehydrogenase</fullName>
    </submittedName>
</protein>
<dbReference type="SUPFAM" id="SSF51735">
    <property type="entry name" value="NAD(P)-binding Rossmann-fold domains"/>
    <property type="match status" value="1"/>
</dbReference>
<feature type="domain" description="UDP-glucose/GDP-mannose dehydrogenase C-terminal" evidence="5">
    <location>
        <begin position="313"/>
        <end position="396"/>
    </location>
</feature>
<dbReference type="InterPro" id="IPR014026">
    <property type="entry name" value="UDP-Glc/GDP-Man_DH_dimer"/>
</dbReference>
<dbReference type="Pfam" id="PF00984">
    <property type="entry name" value="UDPG_MGDP_dh"/>
    <property type="match status" value="1"/>
</dbReference>
<dbReference type="SUPFAM" id="SSF52413">
    <property type="entry name" value="UDP-glucose/GDP-mannose dehydrogenase C-terminal domain"/>
    <property type="match status" value="1"/>
</dbReference>
<evidence type="ECO:0000256" key="3">
    <source>
        <dbReference type="ARBA" id="ARBA00023027"/>
    </source>
</evidence>
<dbReference type="Pfam" id="PF03721">
    <property type="entry name" value="UDPG_MGDP_dh_N"/>
    <property type="match status" value="1"/>
</dbReference>
<dbReference type="EMBL" id="JAUDCG010000013">
    <property type="protein sequence ID" value="MDM8156827.1"/>
    <property type="molecule type" value="Genomic_DNA"/>
</dbReference>
<reference evidence="6 7" key="3">
    <citation type="submission" date="2023-06" db="EMBL/GenBank/DDBJ databases">
        <authorList>
            <person name="Zeman M."/>
            <person name="Kubasova T."/>
            <person name="Jahodarova E."/>
            <person name="Nykrynova M."/>
            <person name="Rychlik I."/>
        </authorList>
    </citation>
    <scope>NUCLEOTIDE SEQUENCE [LARGE SCALE GENOMIC DNA]</scope>
    <source>
        <strain evidence="6 7">ET39</strain>
    </source>
</reference>
<keyword evidence="7" id="KW-1185">Reference proteome</keyword>
<dbReference type="InterPro" id="IPR014027">
    <property type="entry name" value="UDP-Glc/GDP-Man_DH_C"/>
</dbReference>
<dbReference type="SMART" id="SM00984">
    <property type="entry name" value="UDPG_MGDP_dh_C"/>
    <property type="match status" value="1"/>
</dbReference>
<organism evidence="6 7">
    <name type="scientific">Amedibacillus dolichus</name>
    <dbReference type="NCBI Taxonomy" id="31971"/>
    <lineage>
        <taxon>Bacteria</taxon>
        <taxon>Bacillati</taxon>
        <taxon>Bacillota</taxon>
        <taxon>Erysipelotrichia</taxon>
        <taxon>Erysipelotrichales</taxon>
        <taxon>Erysipelotrichaceae</taxon>
        <taxon>Amedibacillus</taxon>
    </lineage>
</organism>
<proteinExistence type="inferred from homology"/>
<dbReference type="PANTHER" id="PTHR43491">
    <property type="entry name" value="UDP-N-ACETYL-D-MANNOSAMINE DEHYDROGENASE"/>
    <property type="match status" value="1"/>
</dbReference>
<dbReference type="PIRSF" id="PIRSF000124">
    <property type="entry name" value="UDPglc_GDPman_dh"/>
    <property type="match status" value="1"/>
</dbReference>
<name>A0ABT7UB30_9FIRM</name>
<dbReference type="PANTHER" id="PTHR43491:SF2">
    <property type="entry name" value="UDP-N-ACETYL-D-MANNOSAMINE DEHYDROGENASE"/>
    <property type="match status" value="1"/>
</dbReference>
<comment type="similarity">
    <text evidence="1 4">Belongs to the UDP-glucose/GDP-mannose dehydrogenase family.</text>
</comment>
<sequence length="411" mass="45346">MESQKREISVVGLGYIGLPTAVVLAQAGHHVKGYDVKKEVRERLAGGHIHIVENQLQEAFSAVHQSGALTITDTLETSNVYILCVPTPFLDGEEKRADLSYVQSAGKLVAGVLKEGDLVILESTVPPYTTQMLTKLLAEESGLRTDQFYTAHCPERVLPGRILYELEHNDRIIGSQDPVAAAMTKDLYESFVKEGTCLVCDDVTAEMCKLVENTYRDINIAFANQLSEICDTAGISVHRLISLANRHPRVNILTPGLGVGGHCLAVDPWFLVERFKEEASLIREARVINDNKPLWVMNKIEEALEGDTSKTIAILGMAYKPDIDDMRESPSLHLAHALKEKGYTVIGCEPNTDAKELEGIALSSLQTCVETADYLVIALAHRPFLRASAREQILAHPHFDCIGYEQMEAVE</sequence>
<dbReference type="Pfam" id="PF03720">
    <property type="entry name" value="UDPG_MGDP_dh_C"/>
    <property type="match status" value="1"/>
</dbReference>
<evidence type="ECO:0000256" key="1">
    <source>
        <dbReference type="ARBA" id="ARBA00006601"/>
    </source>
</evidence>
<dbReference type="InterPro" id="IPR036220">
    <property type="entry name" value="UDP-Glc/GDP-Man_DH_C_sf"/>
</dbReference>
<dbReference type="InterPro" id="IPR008927">
    <property type="entry name" value="6-PGluconate_DH-like_C_sf"/>
</dbReference>
<keyword evidence="3" id="KW-0520">NAD</keyword>
<dbReference type="InterPro" id="IPR028359">
    <property type="entry name" value="UDP_ManNAc/GlcNAc_DH"/>
</dbReference>
<evidence type="ECO:0000256" key="2">
    <source>
        <dbReference type="ARBA" id="ARBA00023002"/>
    </source>
</evidence>
<dbReference type="InterPro" id="IPR001732">
    <property type="entry name" value="UDP-Glc/GDP-Man_DH_N"/>
</dbReference>
<dbReference type="RefSeq" id="WP_289607294.1">
    <property type="nucleotide sequence ID" value="NZ_JAUDCG010000013.1"/>
</dbReference>
<evidence type="ECO:0000256" key="4">
    <source>
        <dbReference type="PIRNR" id="PIRNR000124"/>
    </source>
</evidence>
<evidence type="ECO:0000313" key="7">
    <source>
        <dbReference type="Proteomes" id="UP001529340"/>
    </source>
</evidence>
<reference evidence="7" key="1">
    <citation type="submission" date="2023-06" db="EMBL/GenBank/DDBJ databases">
        <title>Identification and characterization of horizontal gene transfer across gut microbiota members of farm animals based on homology search.</title>
        <authorList>
            <person name="Zeman M."/>
            <person name="Kubasova T."/>
            <person name="Jahodarova E."/>
            <person name="Nykrynova M."/>
            <person name="Rychlik I."/>
        </authorList>
    </citation>
    <scope>NUCLEOTIDE SEQUENCE [LARGE SCALE GENOMIC DNA]</scope>
    <source>
        <strain evidence="7">ET39</strain>
    </source>
</reference>